<keyword evidence="3" id="KW-0813">Transport</keyword>
<dbReference type="AlphaFoldDB" id="A0A423PNX1"/>
<keyword evidence="7 14" id="KW-1133">Transmembrane helix</keyword>
<feature type="transmembrane region" description="Helical" evidence="14">
    <location>
        <begin position="289"/>
        <end position="310"/>
    </location>
</feature>
<feature type="transmembrane region" description="Helical" evidence="14">
    <location>
        <begin position="12"/>
        <end position="38"/>
    </location>
</feature>
<feature type="transmembrane region" description="Helical" evidence="14">
    <location>
        <begin position="335"/>
        <end position="366"/>
    </location>
</feature>
<dbReference type="InterPro" id="IPR038377">
    <property type="entry name" value="Na/Glc_symporter_sf"/>
</dbReference>
<feature type="transmembrane region" description="Helical" evidence="14">
    <location>
        <begin position="135"/>
        <end position="153"/>
    </location>
</feature>
<protein>
    <submittedName>
        <fullName evidence="15">Sodium:pantothenate symporter</fullName>
    </submittedName>
</protein>
<accession>A0A423PNX1</accession>
<reference evidence="15 16" key="1">
    <citation type="submission" date="2013-10" db="EMBL/GenBank/DDBJ databases">
        <title>Salinisphaera japonica YTM-1 Genome Sequencing.</title>
        <authorList>
            <person name="Lai Q."/>
            <person name="Li C."/>
            <person name="Shao Z."/>
        </authorList>
    </citation>
    <scope>NUCLEOTIDE SEQUENCE [LARGE SCALE GENOMIC DNA]</scope>
    <source>
        <strain evidence="15 16">YTM-1</strain>
    </source>
</reference>
<evidence type="ECO:0000256" key="3">
    <source>
        <dbReference type="ARBA" id="ARBA00022448"/>
    </source>
</evidence>
<evidence type="ECO:0000256" key="9">
    <source>
        <dbReference type="ARBA" id="ARBA00023065"/>
    </source>
</evidence>
<evidence type="ECO:0000256" key="2">
    <source>
        <dbReference type="ARBA" id="ARBA00006434"/>
    </source>
</evidence>
<dbReference type="CDD" id="cd10322">
    <property type="entry name" value="SLC5sbd"/>
    <property type="match status" value="1"/>
</dbReference>
<name>A0A423PNX1_9GAMM</name>
<dbReference type="GO" id="GO:0015293">
    <property type="term" value="F:symporter activity"/>
    <property type="evidence" value="ECO:0007669"/>
    <property type="project" value="UniProtKB-KW"/>
</dbReference>
<evidence type="ECO:0000256" key="10">
    <source>
        <dbReference type="ARBA" id="ARBA00023136"/>
    </source>
</evidence>
<comment type="subcellular location">
    <subcellularLocation>
        <location evidence="1">Cell membrane</location>
        <topology evidence="1">Multi-pass membrane protein</topology>
    </subcellularLocation>
</comment>
<proteinExistence type="inferred from homology"/>
<dbReference type="PROSITE" id="PS50283">
    <property type="entry name" value="NA_SOLUT_SYMP_3"/>
    <property type="match status" value="1"/>
</dbReference>
<dbReference type="GO" id="GO:0006814">
    <property type="term" value="P:sodium ion transport"/>
    <property type="evidence" value="ECO:0007669"/>
    <property type="project" value="UniProtKB-KW"/>
</dbReference>
<feature type="transmembrane region" description="Helical" evidence="14">
    <location>
        <begin position="387"/>
        <end position="405"/>
    </location>
</feature>
<feature type="transmembrane region" description="Helical" evidence="14">
    <location>
        <begin position="411"/>
        <end position="434"/>
    </location>
</feature>
<dbReference type="Proteomes" id="UP000285310">
    <property type="component" value="Unassembled WGS sequence"/>
</dbReference>
<dbReference type="InterPro" id="IPR050277">
    <property type="entry name" value="Sodium:Solute_Symporter"/>
</dbReference>
<comment type="caution">
    <text evidence="15">The sequence shown here is derived from an EMBL/GenBank/DDBJ whole genome shotgun (WGS) entry which is preliminary data.</text>
</comment>
<dbReference type="FunCoup" id="A0A423PNX1">
    <property type="interactions" value="76"/>
</dbReference>
<keyword evidence="4" id="KW-1003">Cell membrane</keyword>
<feature type="transmembrane region" description="Helical" evidence="14">
    <location>
        <begin position="467"/>
        <end position="488"/>
    </location>
</feature>
<feature type="transmembrane region" description="Helical" evidence="14">
    <location>
        <begin position="88"/>
        <end position="107"/>
    </location>
</feature>
<feature type="transmembrane region" description="Helical" evidence="14">
    <location>
        <begin position="204"/>
        <end position="222"/>
    </location>
</feature>
<gene>
    <name evidence="15" type="ORF">SAJA_09680</name>
</gene>
<comment type="catalytic activity">
    <reaction evidence="12">
        <text>L-proline(in) + Na(+)(in) = L-proline(out) + Na(+)(out)</text>
        <dbReference type="Rhea" id="RHEA:28967"/>
        <dbReference type="ChEBI" id="CHEBI:29101"/>
        <dbReference type="ChEBI" id="CHEBI:60039"/>
    </reaction>
</comment>
<evidence type="ECO:0000256" key="6">
    <source>
        <dbReference type="ARBA" id="ARBA00022847"/>
    </source>
</evidence>
<keyword evidence="11" id="KW-0739">Sodium transport</keyword>
<dbReference type="InParanoid" id="A0A423PNX1"/>
<feature type="transmembrane region" description="Helical" evidence="14">
    <location>
        <begin position="173"/>
        <end position="192"/>
    </location>
</feature>
<dbReference type="InterPro" id="IPR001734">
    <property type="entry name" value="Na/solute_symporter"/>
</dbReference>
<feature type="transmembrane region" description="Helical" evidence="14">
    <location>
        <begin position="441"/>
        <end position="461"/>
    </location>
</feature>
<dbReference type="EMBL" id="AYKG01000028">
    <property type="protein sequence ID" value="ROO27316.1"/>
    <property type="molecule type" value="Genomic_DNA"/>
</dbReference>
<evidence type="ECO:0000256" key="8">
    <source>
        <dbReference type="ARBA" id="ARBA00023053"/>
    </source>
</evidence>
<keyword evidence="16" id="KW-1185">Reference proteome</keyword>
<keyword evidence="8" id="KW-0915">Sodium</keyword>
<evidence type="ECO:0000256" key="12">
    <source>
        <dbReference type="ARBA" id="ARBA00033708"/>
    </source>
</evidence>
<dbReference type="GO" id="GO:0005886">
    <property type="term" value="C:plasma membrane"/>
    <property type="evidence" value="ECO:0007669"/>
    <property type="project" value="UniProtKB-SubCell"/>
</dbReference>
<evidence type="ECO:0000256" key="7">
    <source>
        <dbReference type="ARBA" id="ARBA00022989"/>
    </source>
</evidence>
<dbReference type="Gene3D" id="1.20.1730.10">
    <property type="entry name" value="Sodium/glucose cotransporter"/>
    <property type="match status" value="1"/>
</dbReference>
<evidence type="ECO:0000313" key="15">
    <source>
        <dbReference type="EMBL" id="ROO27316.1"/>
    </source>
</evidence>
<keyword evidence="10 14" id="KW-0472">Membrane</keyword>
<evidence type="ECO:0000256" key="5">
    <source>
        <dbReference type="ARBA" id="ARBA00022692"/>
    </source>
</evidence>
<comment type="similarity">
    <text evidence="2 13">Belongs to the sodium:solute symporter (SSF) (TC 2.A.21) family.</text>
</comment>
<dbReference type="PANTHER" id="PTHR48086:SF3">
    <property type="entry name" value="SODIUM_PROLINE SYMPORTER"/>
    <property type="match status" value="1"/>
</dbReference>
<feature type="transmembrane region" description="Helical" evidence="14">
    <location>
        <begin position="50"/>
        <end position="68"/>
    </location>
</feature>
<keyword evidence="9" id="KW-0406">Ion transport</keyword>
<evidence type="ECO:0000313" key="16">
    <source>
        <dbReference type="Proteomes" id="UP000285310"/>
    </source>
</evidence>
<evidence type="ECO:0000256" key="1">
    <source>
        <dbReference type="ARBA" id="ARBA00004651"/>
    </source>
</evidence>
<evidence type="ECO:0000256" key="4">
    <source>
        <dbReference type="ARBA" id="ARBA00022475"/>
    </source>
</evidence>
<sequence length="503" mass="54102">MNPMNDSGVELAFAGASGITVLVAYGLLMLGVGVITWLANRGLHQSVDEYYLGGRGLGVMVLFFTFFATQYSGNTVVGYPPQAYRVGYAYLVSIPFFITIILAYLVFAPRLYTLGRRLSLVTPVDWIHHRFQSRALTTVAAILMLYALANYLLEQFVAIGQGVSGLTGGTIPYQVGVVFFIVIMVVYSWLGGMRSVAYTDTMQGIALLFGVIMLLVGSLMYFGTPGDAAAIMAANTPEKLAPPDGPGLLRWLSLLLLVGVGAAVYPHAVQRIFSARSEATLKRSFIRMAYMPFATAGVVFVVGIIGIAAFPGLDTAGSEQLVGRMASALANQSAIFYWAMVLLFGGVIAAIVSTADSVLLTFCSIVSHDLYGRFVNRDAAQSRQIMVGKLVGLVAVVVLVIIAWYPPATLYQIFVLKFELLIQVAPALMIGLYWTRMSRRATLAGMVIGAIFASALTLAGLRPLGLFNGLWGFLLNLAICVGGSLLLPPSMAEQNRARELTHV</sequence>
<keyword evidence="6" id="KW-0769">Symport</keyword>
<dbReference type="Pfam" id="PF00474">
    <property type="entry name" value="SSF"/>
    <property type="match status" value="1"/>
</dbReference>
<organism evidence="15 16">
    <name type="scientific">Salinisphaera japonica YTM-1</name>
    <dbReference type="NCBI Taxonomy" id="1209778"/>
    <lineage>
        <taxon>Bacteria</taxon>
        <taxon>Pseudomonadati</taxon>
        <taxon>Pseudomonadota</taxon>
        <taxon>Gammaproteobacteria</taxon>
        <taxon>Salinisphaerales</taxon>
        <taxon>Salinisphaeraceae</taxon>
        <taxon>Salinisphaera</taxon>
    </lineage>
</organism>
<evidence type="ECO:0000256" key="13">
    <source>
        <dbReference type="RuleBase" id="RU362091"/>
    </source>
</evidence>
<feature type="transmembrane region" description="Helical" evidence="14">
    <location>
        <begin position="248"/>
        <end position="268"/>
    </location>
</feature>
<evidence type="ECO:0000256" key="14">
    <source>
        <dbReference type="SAM" id="Phobius"/>
    </source>
</evidence>
<keyword evidence="5 14" id="KW-0812">Transmembrane</keyword>
<dbReference type="PANTHER" id="PTHR48086">
    <property type="entry name" value="SODIUM/PROLINE SYMPORTER-RELATED"/>
    <property type="match status" value="1"/>
</dbReference>
<evidence type="ECO:0000256" key="11">
    <source>
        <dbReference type="ARBA" id="ARBA00023201"/>
    </source>
</evidence>